<accession>A0A1F7X3B4</accession>
<proteinExistence type="predicted"/>
<protein>
    <submittedName>
        <fullName evidence="1">Uncharacterized protein</fullName>
    </submittedName>
</protein>
<dbReference type="Proteomes" id="UP000176939">
    <property type="component" value="Unassembled WGS sequence"/>
</dbReference>
<reference evidence="1 2" key="1">
    <citation type="journal article" date="2016" name="Nat. Commun.">
        <title>Thousands of microbial genomes shed light on interconnected biogeochemical processes in an aquifer system.</title>
        <authorList>
            <person name="Anantharaman K."/>
            <person name="Brown C.T."/>
            <person name="Hug L.A."/>
            <person name="Sharon I."/>
            <person name="Castelle C.J."/>
            <person name="Probst A.J."/>
            <person name="Thomas B.C."/>
            <person name="Singh A."/>
            <person name="Wilkins M.J."/>
            <person name="Karaoz U."/>
            <person name="Brodie E.L."/>
            <person name="Williams K.H."/>
            <person name="Hubbard S.S."/>
            <person name="Banfield J.F."/>
        </authorList>
    </citation>
    <scope>NUCLEOTIDE SEQUENCE [LARGE SCALE GENOMIC DNA]</scope>
</reference>
<evidence type="ECO:0000313" key="2">
    <source>
        <dbReference type="Proteomes" id="UP000176939"/>
    </source>
</evidence>
<evidence type="ECO:0000313" key="1">
    <source>
        <dbReference type="EMBL" id="OGM08805.1"/>
    </source>
</evidence>
<name>A0A1F7X3B4_9BACT</name>
<dbReference type="AlphaFoldDB" id="A0A1F7X3B4"/>
<gene>
    <name evidence="1" type="ORF">A2Z67_02250</name>
</gene>
<comment type="caution">
    <text evidence="1">The sequence shown here is derived from an EMBL/GenBank/DDBJ whole genome shotgun (WGS) entry which is preliminary data.</text>
</comment>
<sequence>MSIVILYIDSVDGQVKITKEGKQIPAFLRLYEDDSSSGKKFFRSTIAFIFYVYAIGEHGSPFQNIFFKNRCTIAARDKWVDKERDPEEYLENKLIVKAIEEFNEYSKSKLERFQEKLFDDMEKTIEELNKISMKKKIFVELDINFGTDESPDIRKVKKQIEVDNSIEKMKIYKSIGEIYDLQKKYEQMIASEKIIEGKKGYLFDTKETGLR</sequence>
<dbReference type="EMBL" id="MGFQ01000035">
    <property type="protein sequence ID" value="OGM08805.1"/>
    <property type="molecule type" value="Genomic_DNA"/>
</dbReference>
<organism evidence="1 2">
    <name type="scientific">Candidatus Woesebacteria bacterium RBG_13_36_22</name>
    <dbReference type="NCBI Taxonomy" id="1802478"/>
    <lineage>
        <taxon>Bacteria</taxon>
        <taxon>Candidatus Woeseibacteriota</taxon>
    </lineage>
</organism>